<evidence type="ECO:0000256" key="1">
    <source>
        <dbReference type="SAM" id="MobiDB-lite"/>
    </source>
</evidence>
<protein>
    <submittedName>
        <fullName evidence="3">Uncharacterized protein</fullName>
    </submittedName>
</protein>
<comment type="caution">
    <text evidence="3">The sequence shown here is derived from an EMBL/GenBank/DDBJ whole genome shotgun (WGS) entry which is preliminary data.</text>
</comment>
<gene>
    <name evidence="3" type="ORF">PG993_009993</name>
</gene>
<feature type="region of interest" description="Disordered" evidence="1">
    <location>
        <begin position="1"/>
        <end position="43"/>
    </location>
</feature>
<evidence type="ECO:0000313" key="3">
    <source>
        <dbReference type="EMBL" id="KAK8034998.1"/>
    </source>
</evidence>
<proteinExistence type="predicted"/>
<reference evidence="3 4" key="1">
    <citation type="submission" date="2023-01" db="EMBL/GenBank/DDBJ databases">
        <title>Analysis of 21 Apiospora genomes using comparative genomics revels a genus with tremendous synthesis potential of carbohydrate active enzymes and secondary metabolites.</title>
        <authorList>
            <person name="Sorensen T."/>
        </authorList>
    </citation>
    <scope>NUCLEOTIDE SEQUENCE [LARGE SCALE GENOMIC DNA]</scope>
    <source>
        <strain evidence="3 4">CBS 33761</strain>
    </source>
</reference>
<dbReference type="EMBL" id="JAQQWK010000009">
    <property type="protein sequence ID" value="KAK8034998.1"/>
    <property type="molecule type" value="Genomic_DNA"/>
</dbReference>
<dbReference type="Proteomes" id="UP001444661">
    <property type="component" value="Unassembled WGS sequence"/>
</dbReference>
<keyword evidence="2" id="KW-0472">Membrane</keyword>
<sequence>MRDAGVIGSLSCNGTNGTNGGGSNSIDPGSPAPASISNSGLSTATSASIGMGVGNAAIGIITAFTWLNVHYRRKLRGLTAKSHDIKN</sequence>
<name>A0ABR1SNA8_9PEZI</name>
<keyword evidence="2" id="KW-1133">Transmembrane helix</keyword>
<keyword evidence="2" id="KW-0812">Transmembrane</keyword>
<organism evidence="3 4">
    <name type="scientific">Apiospora rasikravindrae</name>
    <dbReference type="NCBI Taxonomy" id="990691"/>
    <lineage>
        <taxon>Eukaryota</taxon>
        <taxon>Fungi</taxon>
        <taxon>Dikarya</taxon>
        <taxon>Ascomycota</taxon>
        <taxon>Pezizomycotina</taxon>
        <taxon>Sordariomycetes</taxon>
        <taxon>Xylariomycetidae</taxon>
        <taxon>Amphisphaeriales</taxon>
        <taxon>Apiosporaceae</taxon>
        <taxon>Apiospora</taxon>
    </lineage>
</organism>
<keyword evidence="4" id="KW-1185">Reference proteome</keyword>
<evidence type="ECO:0000256" key="2">
    <source>
        <dbReference type="SAM" id="Phobius"/>
    </source>
</evidence>
<evidence type="ECO:0000313" key="4">
    <source>
        <dbReference type="Proteomes" id="UP001444661"/>
    </source>
</evidence>
<feature type="transmembrane region" description="Helical" evidence="2">
    <location>
        <begin position="47"/>
        <end position="67"/>
    </location>
</feature>
<accession>A0ABR1SNA8</accession>